<gene>
    <name evidence="9" type="primary">Piso0_001745</name>
    <name evidence="9" type="ORF">GNLVRS01_PISO0F13139g</name>
</gene>
<evidence type="ECO:0000313" key="9">
    <source>
        <dbReference type="EMBL" id="CCE88951.1"/>
    </source>
</evidence>
<dbReference type="InParanoid" id="G8YLL7"/>
<evidence type="ECO:0000256" key="4">
    <source>
        <dbReference type="ARBA" id="ARBA00022737"/>
    </source>
</evidence>
<evidence type="ECO:0000256" key="8">
    <source>
        <dbReference type="PIRNR" id="PIRNR023381"/>
    </source>
</evidence>
<dbReference type="eggNOG" id="KOG3211">
    <property type="taxonomic scope" value="Eukaryota"/>
</dbReference>
<keyword evidence="6 8" id="KW-0472">Membrane</keyword>
<comment type="similarity">
    <text evidence="7">Belongs to the MPDU1 (TC 2.A.43.3) family.</text>
</comment>
<dbReference type="InterPro" id="IPR016817">
    <property type="entry name" value="MannP-dilichol_defect-1"/>
</dbReference>
<dbReference type="Gene3D" id="1.20.1280.290">
    <property type="match status" value="1"/>
</dbReference>
<dbReference type="PANTHER" id="PTHR12226">
    <property type="entry name" value="MANNOSE-P-DOLICHOL UTILIZATION DEFECT 1 LEC35 -RELATED"/>
    <property type="match status" value="1"/>
</dbReference>
<dbReference type="OMA" id="HLQNQAG"/>
<evidence type="ECO:0000256" key="5">
    <source>
        <dbReference type="ARBA" id="ARBA00022989"/>
    </source>
</evidence>
<evidence type="ECO:0000256" key="1">
    <source>
        <dbReference type="ARBA" id="ARBA00004141"/>
    </source>
</evidence>
<reference evidence="9 10" key="1">
    <citation type="journal article" date="2012" name="G3 (Bethesda)">
        <title>Pichia sorbitophila, an interspecies yeast hybrid reveals early steps of genome resolution following polyploidization.</title>
        <authorList>
            <person name="Leh Louis V."/>
            <person name="Despons L."/>
            <person name="Friedrich A."/>
            <person name="Martin T."/>
            <person name="Durrens P."/>
            <person name="Casaregola S."/>
            <person name="Neuveglise C."/>
            <person name="Fairhead C."/>
            <person name="Marck C."/>
            <person name="Cruz J.A."/>
            <person name="Straub M.L."/>
            <person name="Kugler V."/>
            <person name="Sacerdot C."/>
            <person name="Uzunov Z."/>
            <person name="Thierry A."/>
            <person name="Weiss S."/>
            <person name="Bleykasten C."/>
            <person name="De Montigny J."/>
            <person name="Jacques N."/>
            <person name="Jung P."/>
            <person name="Lemaire M."/>
            <person name="Mallet S."/>
            <person name="Morel G."/>
            <person name="Richard G.F."/>
            <person name="Sarkar A."/>
            <person name="Savel G."/>
            <person name="Schacherer J."/>
            <person name="Seret M.L."/>
            <person name="Talla E."/>
            <person name="Samson G."/>
            <person name="Jubin C."/>
            <person name="Poulain J."/>
            <person name="Vacherie B."/>
            <person name="Barbe V."/>
            <person name="Pelletier E."/>
            <person name="Sherman D.J."/>
            <person name="Westhof E."/>
            <person name="Weissenbach J."/>
            <person name="Baret P.V."/>
            <person name="Wincker P."/>
            <person name="Gaillardin C."/>
            <person name="Dujon B."/>
            <person name="Souciet J.L."/>
        </authorList>
    </citation>
    <scope>NUCLEOTIDE SEQUENCE [LARGE SCALE GENOMIC DNA]</scope>
    <source>
        <strain evidence="10">ATCC MYA-4447 / BCRC 22081 / CBS 7064 / NBRC 10061 / NRRL Y-12695</strain>
    </source>
</reference>
<keyword evidence="2" id="KW-0813">Transport</keyword>
<evidence type="ECO:0000256" key="7">
    <source>
        <dbReference type="ARBA" id="ARBA00038475"/>
    </source>
</evidence>
<dbReference type="EMBL" id="FO082054">
    <property type="protein sequence ID" value="CCE88951.1"/>
    <property type="molecule type" value="Genomic_DNA"/>
</dbReference>
<dbReference type="Pfam" id="PF04193">
    <property type="entry name" value="PQ-loop"/>
    <property type="match status" value="1"/>
</dbReference>
<proteinExistence type="inferred from homology"/>
<dbReference type="HOGENOM" id="CLU_1016031_0_0_1"/>
<organism evidence="9 10">
    <name type="scientific">Pichia sorbitophila (strain ATCC MYA-4447 / BCRC 22081 / CBS 7064 / NBRC 10061 / NRRL Y-12695)</name>
    <name type="common">Hybrid yeast</name>
    <dbReference type="NCBI Taxonomy" id="559304"/>
    <lineage>
        <taxon>Eukaryota</taxon>
        <taxon>Fungi</taxon>
        <taxon>Dikarya</taxon>
        <taxon>Ascomycota</taxon>
        <taxon>Saccharomycotina</taxon>
        <taxon>Pichiomycetes</taxon>
        <taxon>Debaryomycetaceae</taxon>
        <taxon>Millerozyma</taxon>
    </lineage>
</organism>
<keyword evidence="4" id="KW-0677">Repeat</keyword>
<evidence type="ECO:0000256" key="2">
    <source>
        <dbReference type="ARBA" id="ARBA00022448"/>
    </source>
</evidence>
<dbReference type="OrthoDB" id="271506at2759"/>
<sequence>MAKINIFDVIKLLFNPDVSKKLILQIAFQQIKAVGVAKILSAALARAVVAGSSVVKVPQIRKILKNDSLDKKVAVVKGLSLEGISLELFDALVHASYNIQNGNAFVTYGESSLIGVQNVVLVLLVQYFRIRGKLAAASSLSEHEQIQAALMELYKPVGIILGSAVFLTKVAPSPLVSLLQILKIPMSVSARLLQIKQNHTIKSASHLSDITVGANTLGSLIRVFTTVQDFRTLNNDYVLLTGYTCSFLTNAALAAQCYYYKNIHKDKTDKDKQE</sequence>
<keyword evidence="3 8" id="KW-0812">Transmembrane</keyword>
<dbReference type="STRING" id="559304.G8YLL7"/>
<dbReference type="InterPro" id="IPR006603">
    <property type="entry name" value="PQ-loop_rpt"/>
</dbReference>
<dbReference type="AlphaFoldDB" id="G8YLL7"/>
<dbReference type="PANTHER" id="PTHR12226:SF2">
    <property type="entry name" value="MANNOSE-P-DOLICHOL UTILIZATION DEFECT 1 PROTEIN"/>
    <property type="match status" value="1"/>
</dbReference>
<dbReference type="Proteomes" id="UP000005222">
    <property type="component" value="Chromosome F"/>
</dbReference>
<dbReference type="GO" id="GO:0016020">
    <property type="term" value="C:membrane"/>
    <property type="evidence" value="ECO:0007669"/>
    <property type="project" value="UniProtKB-SubCell"/>
</dbReference>
<dbReference type="PIRSF" id="PIRSF023381">
    <property type="entry name" value="MannP-dilichol_defect-1p"/>
    <property type="match status" value="1"/>
</dbReference>
<name>G8YLL7_PICSO</name>
<protein>
    <recommendedName>
        <fullName evidence="8">Solute carrier family 66 member 3</fullName>
    </recommendedName>
</protein>
<accession>G8YLL7</accession>
<keyword evidence="5 8" id="KW-1133">Transmembrane helix</keyword>
<evidence type="ECO:0000256" key="3">
    <source>
        <dbReference type="ARBA" id="ARBA00022692"/>
    </source>
</evidence>
<evidence type="ECO:0000313" key="10">
    <source>
        <dbReference type="Proteomes" id="UP000005222"/>
    </source>
</evidence>
<evidence type="ECO:0000256" key="6">
    <source>
        <dbReference type="ARBA" id="ARBA00023136"/>
    </source>
</evidence>
<comment type="subcellular location">
    <subcellularLocation>
        <location evidence="1 8">Membrane</location>
        <topology evidence="1 8">Multi-pass membrane protein</topology>
    </subcellularLocation>
</comment>
<keyword evidence="10" id="KW-1185">Reference proteome</keyword>